<organism evidence="5 6">
    <name type="scientific">Cinchona calisaya</name>
    <dbReference type="NCBI Taxonomy" id="153742"/>
    <lineage>
        <taxon>Eukaryota</taxon>
        <taxon>Viridiplantae</taxon>
        <taxon>Streptophyta</taxon>
        <taxon>Embryophyta</taxon>
        <taxon>Tracheophyta</taxon>
        <taxon>Spermatophyta</taxon>
        <taxon>Magnoliopsida</taxon>
        <taxon>eudicotyledons</taxon>
        <taxon>Gunneridae</taxon>
        <taxon>Pentapetalae</taxon>
        <taxon>asterids</taxon>
        <taxon>lamiids</taxon>
        <taxon>Gentianales</taxon>
        <taxon>Rubiaceae</taxon>
        <taxon>Cinchonoideae</taxon>
        <taxon>Cinchoneae</taxon>
        <taxon>Cinchona</taxon>
    </lineage>
</organism>
<evidence type="ECO:0000313" key="5">
    <source>
        <dbReference type="EMBL" id="KAL3501143.1"/>
    </source>
</evidence>
<evidence type="ECO:0000256" key="1">
    <source>
        <dbReference type="ARBA" id="ARBA00022737"/>
    </source>
</evidence>
<evidence type="ECO:0000259" key="4">
    <source>
        <dbReference type="Pfam" id="PF25055"/>
    </source>
</evidence>
<dbReference type="PANTHER" id="PTHR46168:SF1">
    <property type="entry name" value="ARMADILLO REPEAT ONLY 4"/>
    <property type="match status" value="1"/>
</dbReference>
<dbReference type="InterPro" id="IPR016024">
    <property type="entry name" value="ARM-type_fold"/>
</dbReference>
<dbReference type="AlphaFoldDB" id="A0ABD2Y1V2"/>
<proteinExistence type="predicted"/>
<feature type="repeat" description="ARM" evidence="2">
    <location>
        <begin position="211"/>
        <end position="254"/>
    </location>
</feature>
<feature type="region of interest" description="Disordered" evidence="3">
    <location>
        <begin position="333"/>
        <end position="373"/>
    </location>
</feature>
<evidence type="ECO:0000256" key="3">
    <source>
        <dbReference type="SAM" id="MobiDB-lite"/>
    </source>
</evidence>
<evidence type="ECO:0000256" key="2">
    <source>
        <dbReference type="PROSITE-ProRule" id="PRU00259"/>
    </source>
</evidence>
<reference evidence="5 6" key="1">
    <citation type="submission" date="2024-11" db="EMBL/GenBank/DDBJ databases">
        <title>A near-complete genome assembly of Cinchona calisaya.</title>
        <authorList>
            <person name="Lian D.C."/>
            <person name="Zhao X.W."/>
            <person name="Wei L."/>
        </authorList>
    </citation>
    <scope>NUCLEOTIDE SEQUENCE [LARGE SCALE GENOMIC DNA]</scope>
    <source>
        <tissue evidence="5">Nenye</tissue>
    </source>
</reference>
<dbReference type="Pfam" id="PF00514">
    <property type="entry name" value="Arm"/>
    <property type="match status" value="1"/>
</dbReference>
<feature type="compositionally biased region" description="Low complexity" evidence="3">
    <location>
        <begin position="341"/>
        <end position="355"/>
    </location>
</feature>
<dbReference type="InterPro" id="IPR011989">
    <property type="entry name" value="ARM-like"/>
</dbReference>
<keyword evidence="6" id="KW-1185">Reference proteome</keyword>
<dbReference type="SMART" id="SM00185">
    <property type="entry name" value="ARM"/>
    <property type="match status" value="5"/>
</dbReference>
<protein>
    <recommendedName>
        <fullName evidence="4">DUF7792 domain-containing protein</fullName>
    </recommendedName>
</protein>
<dbReference type="Pfam" id="PF25055">
    <property type="entry name" value="DUF7792"/>
    <property type="match status" value="1"/>
</dbReference>
<feature type="compositionally biased region" description="Basic and acidic residues" evidence="3">
    <location>
        <begin position="363"/>
        <end position="373"/>
    </location>
</feature>
<dbReference type="Proteomes" id="UP001630127">
    <property type="component" value="Unassembled WGS sequence"/>
</dbReference>
<dbReference type="PROSITE" id="PS50176">
    <property type="entry name" value="ARM_REPEAT"/>
    <property type="match status" value="1"/>
</dbReference>
<keyword evidence="1" id="KW-0677">Repeat</keyword>
<gene>
    <name evidence="5" type="ORF">ACH5RR_035592</name>
</gene>
<dbReference type="InterPro" id="IPR000225">
    <property type="entry name" value="Armadillo"/>
</dbReference>
<evidence type="ECO:0000313" key="6">
    <source>
        <dbReference type="Proteomes" id="UP001630127"/>
    </source>
</evidence>
<accession>A0ABD2Y1V2</accession>
<dbReference type="Gene3D" id="1.25.10.10">
    <property type="entry name" value="Leucine-rich Repeat Variant"/>
    <property type="match status" value="2"/>
</dbReference>
<comment type="caution">
    <text evidence="5">The sequence shown here is derived from an EMBL/GenBank/DDBJ whole genome shotgun (WGS) entry which is preliminary data.</text>
</comment>
<dbReference type="SUPFAM" id="SSF48371">
    <property type="entry name" value="ARM repeat"/>
    <property type="match status" value="1"/>
</dbReference>
<name>A0ABD2Y1V2_9GENT</name>
<sequence length="637" mass="70685">MARKMTRPAPTTAASAISMEEKEQNIEEVLSYPILLTERIRVSLREVDSFKSECCSVTNLAEDICEILRFIARIASSTSSGSLYERPIRRMVAEVARLLGKTLTLVRKCRRGSLIRRVMTIVSSADFKKLQTLLENSKADMDWLKNIFEGGGGITLSLPPFASNDPIIGWVWGPIASLYMGQISDKAEAANQLASLAKDNDRNKKYIVEEGGIPPLLKLLKENSSIDVQIAAATALFHLANDEERVCVIIAELGVPIIVQVLGDSPMKVQIKLANLVARMAEHSPMAREDFARENVIKPLVTLLSIDTFTDEPGFNAGKQSFHAIVEINKERERNQSHRPGLGSSLSMQSSNGSSRVGHHKKERENEPPEVKLRLKTSCAEALSMLARGSLSNSRRMTETKGLLCLAKLVGKEQGELLLNSLMTIMEITSAAESNADFRRAAFKTNSQAAKAVVDQLLRIIKEYENPTLQIPAIRAIGSLARTFPARETRVIVPLVEQLGHRNEDVATEAAIALGKFASPENFLHLEHSKSIIDFKGVLPLLRLFKGNERARSHGLLLLCYLVLHVKNSDALQQSWVLTTLDGAIPQHPELRELITDAKRHLGVYHSGLLHSRNLDVYHSGVLHSRRSYDFNSPFFE</sequence>
<dbReference type="PANTHER" id="PTHR46168">
    <property type="entry name" value="ARMADILLO REPEAT ONLY 4"/>
    <property type="match status" value="1"/>
</dbReference>
<dbReference type="InterPro" id="IPR056694">
    <property type="entry name" value="DUF7792"/>
</dbReference>
<feature type="domain" description="DUF7792" evidence="4">
    <location>
        <begin position="27"/>
        <end position="148"/>
    </location>
</feature>
<dbReference type="EMBL" id="JBJUIK010000015">
    <property type="protein sequence ID" value="KAL3501143.1"/>
    <property type="molecule type" value="Genomic_DNA"/>
</dbReference>